<dbReference type="GO" id="GO:0000981">
    <property type="term" value="F:DNA-binding transcription factor activity, RNA polymerase II-specific"/>
    <property type="evidence" value="ECO:0007669"/>
    <property type="project" value="InterPro"/>
</dbReference>
<feature type="compositionally biased region" description="Basic residues" evidence="4">
    <location>
        <begin position="481"/>
        <end position="491"/>
    </location>
</feature>
<evidence type="ECO:0000256" key="1">
    <source>
        <dbReference type="ARBA" id="ARBA00004123"/>
    </source>
</evidence>
<dbReference type="SMART" id="SM00066">
    <property type="entry name" value="GAL4"/>
    <property type="match status" value="1"/>
</dbReference>
<feature type="compositionally biased region" description="Basic and acidic residues" evidence="4">
    <location>
        <begin position="1"/>
        <end position="13"/>
    </location>
</feature>
<accession>A0AA39U196</accession>
<evidence type="ECO:0000259" key="5">
    <source>
        <dbReference type="PROSITE" id="PS50048"/>
    </source>
</evidence>
<feature type="region of interest" description="Disordered" evidence="4">
    <location>
        <begin position="1"/>
        <end position="25"/>
    </location>
</feature>
<dbReference type="GO" id="GO:0008270">
    <property type="term" value="F:zinc ion binding"/>
    <property type="evidence" value="ECO:0007669"/>
    <property type="project" value="InterPro"/>
</dbReference>
<feature type="compositionally biased region" description="Acidic residues" evidence="4">
    <location>
        <begin position="342"/>
        <end position="355"/>
    </location>
</feature>
<organism evidence="6 7">
    <name type="scientific">Bombardia bombarda</name>
    <dbReference type="NCBI Taxonomy" id="252184"/>
    <lineage>
        <taxon>Eukaryota</taxon>
        <taxon>Fungi</taxon>
        <taxon>Dikarya</taxon>
        <taxon>Ascomycota</taxon>
        <taxon>Pezizomycotina</taxon>
        <taxon>Sordariomycetes</taxon>
        <taxon>Sordariomycetidae</taxon>
        <taxon>Sordariales</taxon>
        <taxon>Lasiosphaeriaceae</taxon>
        <taxon>Bombardia</taxon>
    </lineage>
</organism>
<feature type="compositionally biased region" description="Low complexity" evidence="4">
    <location>
        <begin position="459"/>
        <end position="480"/>
    </location>
</feature>
<dbReference type="InterPro" id="IPR036864">
    <property type="entry name" value="Zn2-C6_fun-type_DNA-bd_sf"/>
</dbReference>
<keyword evidence="3" id="KW-0539">Nucleus</keyword>
<dbReference type="GO" id="GO:0006351">
    <property type="term" value="P:DNA-templated transcription"/>
    <property type="evidence" value="ECO:0007669"/>
    <property type="project" value="InterPro"/>
</dbReference>
<protein>
    <recommendedName>
        <fullName evidence="5">Zn(2)-C6 fungal-type domain-containing protein</fullName>
    </recommendedName>
</protein>
<comment type="caution">
    <text evidence="6">The sequence shown here is derived from an EMBL/GenBank/DDBJ whole genome shotgun (WGS) entry which is preliminary data.</text>
</comment>
<gene>
    <name evidence="6" type="ORF">B0T17DRAFT_129516</name>
</gene>
<dbReference type="CDD" id="cd12148">
    <property type="entry name" value="fungal_TF_MHR"/>
    <property type="match status" value="1"/>
</dbReference>
<feature type="compositionally biased region" description="Low complexity" evidence="4">
    <location>
        <begin position="64"/>
        <end position="74"/>
    </location>
</feature>
<dbReference type="Proteomes" id="UP001174934">
    <property type="component" value="Unassembled WGS sequence"/>
</dbReference>
<dbReference type="PANTHER" id="PTHR31001">
    <property type="entry name" value="UNCHARACTERIZED TRANSCRIPTIONAL REGULATORY PROTEIN"/>
    <property type="match status" value="1"/>
</dbReference>
<dbReference type="CDD" id="cd00067">
    <property type="entry name" value="GAL4"/>
    <property type="match status" value="1"/>
</dbReference>
<feature type="domain" description="Zn(2)-C6 fungal-type" evidence="5">
    <location>
        <begin position="30"/>
        <end position="57"/>
    </location>
</feature>
<keyword evidence="2" id="KW-0479">Metal-binding</keyword>
<evidence type="ECO:0000256" key="3">
    <source>
        <dbReference type="ARBA" id="ARBA00023242"/>
    </source>
</evidence>
<keyword evidence="7" id="KW-1185">Reference proteome</keyword>
<dbReference type="Pfam" id="PF00172">
    <property type="entry name" value="Zn_clus"/>
    <property type="match status" value="1"/>
</dbReference>
<feature type="region of interest" description="Disordered" evidence="4">
    <location>
        <begin position="64"/>
        <end position="86"/>
    </location>
</feature>
<dbReference type="GO" id="GO:0003677">
    <property type="term" value="F:DNA binding"/>
    <property type="evidence" value="ECO:0007669"/>
    <property type="project" value="InterPro"/>
</dbReference>
<dbReference type="PANTHER" id="PTHR31001:SF90">
    <property type="entry name" value="CENTROMERE DNA-BINDING PROTEIN COMPLEX CBF3 SUBUNIT B"/>
    <property type="match status" value="1"/>
</dbReference>
<name>A0AA39U196_9PEZI</name>
<dbReference type="PROSITE" id="PS50048">
    <property type="entry name" value="ZN2_CY6_FUNGAL_2"/>
    <property type="match status" value="1"/>
</dbReference>
<dbReference type="Gene3D" id="4.10.240.10">
    <property type="entry name" value="Zn(2)-C6 fungal-type DNA-binding domain"/>
    <property type="match status" value="1"/>
</dbReference>
<feature type="region of interest" description="Disordered" evidence="4">
    <location>
        <begin position="335"/>
        <end position="355"/>
    </location>
</feature>
<sequence length="503" mass="56301">MKRKLSTPERHSTEPPGLARGHGRRQPQVSCDFCRLKKLKCDRARPCSSCVARRQSCNGILPTASASSTSTTPHHLTDHTSGNDTSQILQRLERLERAVFAGSRTELPESSSSALQQPLKGWNGDDDPTEFQHPYVIENSLESKYMNRFTFRIAKHSSFSSLHDAADQEEPQPPPTCISLPTKDDMLVLLDDYIAGQHVFIGVVHPPTMRALIHDLCARLHRNAGVDLASVALVLIICATSTFYWDPKNTRIVSLFKSEAQATKRSLAWQNDAWDLLDHAQRAPSQVGTLEGIQASVILSDLIYQMEGCSPRFHRLQSSIVTSARELSLHLIDVPSSLHDSPDDETKDDETKDDDEIAKEIKRRMWWHIASTDWLLSTMSGPLYRTYIINPHHMNVRYPRDISINDVNPITTRTTASPDAIIPSMTTAYPTLRIHLAEICRTITDTLPPLSSPAARARSTTCPTSPSSPSTSSSSTAWPTSHRHRRHRRGPSIRATCHQPRLR</sequence>
<evidence type="ECO:0000256" key="2">
    <source>
        <dbReference type="ARBA" id="ARBA00022723"/>
    </source>
</evidence>
<dbReference type="AlphaFoldDB" id="A0AA39U196"/>
<dbReference type="InterPro" id="IPR007219">
    <property type="entry name" value="XnlR_reg_dom"/>
</dbReference>
<dbReference type="InterPro" id="IPR001138">
    <property type="entry name" value="Zn2Cys6_DnaBD"/>
</dbReference>
<comment type="subcellular location">
    <subcellularLocation>
        <location evidence="1">Nucleus</location>
    </subcellularLocation>
</comment>
<dbReference type="Pfam" id="PF04082">
    <property type="entry name" value="Fungal_trans"/>
    <property type="match status" value="1"/>
</dbReference>
<dbReference type="PROSITE" id="PS00463">
    <property type="entry name" value="ZN2_CY6_FUNGAL_1"/>
    <property type="match status" value="1"/>
</dbReference>
<feature type="region of interest" description="Disordered" evidence="4">
    <location>
        <begin position="448"/>
        <end position="503"/>
    </location>
</feature>
<dbReference type="SUPFAM" id="SSF57701">
    <property type="entry name" value="Zn2/Cys6 DNA-binding domain"/>
    <property type="match status" value="1"/>
</dbReference>
<reference evidence="6" key="1">
    <citation type="submission" date="2023-06" db="EMBL/GenBank/DDBJ databases">
        <title>Genome-scale phylogeny and comparative genomics of the fungal order Sordariales.</title>
        <authorList>
            <consortium name="Lawrence Berkeley National Laboratory"/>
            <person name="Hensen N."/>
            <person name="Bonometti L."/>
            <person name="Westerberg I."/>
            <person name="Brannstrom I.O."/>
            <person name="Guillou S."/>
            <person name="Cros-Aarteil S."/>
            <person name="Calhoun S."/>
            <person name="Haridas S."/>
            <person name="Kuo A."/>
            <person name="Mondo S."/>
            <person name="Pangilinan J."/>
            <person name="Riley R."/>
            <person name="LaButti K."/>
            <person name="Andreopoulos B."/>
            <person name="Lipzen A."/>
            <person name="Chen C."/>
            <person name="Yanf M."/>
            <person name="Daum C."/>
            <person name="Ng V."/>
            <person name="Clum A."/>
            <person name="Steindorff A."/>
            <person name="Ohm R."/>
            <person name="Martin F."/>
            <person name="Silar P."/>
            <person name="Natvig D."/>
            <person name="Lalanne C."/>
            <person name="Gautier V."/>
            <person name="Ament-velasquez S.L."/>
            <person name="Kruys A."/>
            <person name="Hutchinson M.I."/>
            <person name="Powell A.J."/>
            <person name="Barry K."/>
            <person name="Miller A.N."/>
            <person name="Grigoriev I.V."/>
            <person name="Debuchy R."/>
            <person name="Gladieux P."/>
            <person name="Thoren M.H."/>
            <person name="Johannesson H."/>
        </authorList>
    </citation>
    <scope>NUCLEOTIDE SEQUENCE</scope>
    <source>
        <strain evidence="6">SMH3391-2</strain>
    </source>
</reference>
<dbReference type="InterPro" id="IPR050613">
    <property type="entry name" value="Sec_Metabolite_Reg"/>
</dbReference>
<dbReference type="EMBL" id="JAULSR010000012">
    <property type="protein sequence ID" value="KAK0609680.1"/>
    <property type="molecule type" value="Genomic_DNA"/>
</dbReference>
<evidence type="ECO:0000313" key="6">
    <source>
        <dbReference type="EMBL" id="KAK0609680.1"/>
    </source>
</evidence>
<proteinExistence type="predicted"/>
<dbReference type="GO" id="GO:0005634">
    <property type="term" value="C:nucleus"/>
    <property type="evidence" value="ECO:0007669"/>
    <property type="project" value="UniProtKB-SubCell"/>
</dbReference>
<evidence type="ECO:0000313" key="7">
    <source>
        <dbReference type="Proteomes" id="UP001174934"/>
    </source>
</evidence>
<evidence type="ECO:0000256" key="4">
    <source>
        <dbReference type="SAM" id="MobiDB-lite"/>
    </source>
</evidence>